<name>A0A5B8UVY5_9SPHI</name>
<dbReference type="InterPro" id="IPR012861">
    <property type="entry name" value="DUF1634"/>
</dbReference>
<dbReference type="RefSeq" id="WP_147031689.1">
    <property type="nucleotide sequence ID" value="NZ_CP042436.1"/>
</dbReference>
<dbReference type="KEGG" id="mgin:FRZ54_11170"/>
<dbReference type="OrthoDB" id="1072981at2"/>
<gene>
    <name evidence="3" type="ORF">FRZ54_11170</name>
</gene>
<accession>A0A5B8UVY5</accession>
<feature type="compositionally biased region" description="Basic residues" evidence="1">
    <location>
        <begin position="1"/>
        <end position="11"/>
    </location>
</feature>
<evidence type="ECO:0000313" key="3">
    <source>
        <dbReference type="EMBL" id="QEC63113.1"/>
    </source>
</evidence>
<feature type="transmembrane region" description="Helical" evidence="2">
    <location>
        <begin position="125"/>
        <end position="146"/>
    </location>
</feature>
<dbReference type="AlphaFoldDB" id="A0A5B8UVY5"/>
<dbReference type="Proteomes" id="UP000321479">
    <property type="component" value="Chromosome"/>
</dbReference>
<evidence type="ECO:0000313" key="4">
    <source>
        <dbReference type="Proteomes" id="UP000321479"/>
    </source>
</evidence>
<proteinExistence type="predicted"/>
<evidence type="ECO:0000256" key="2">
    <source>
        <dbReference type="SAM" id="Phobius"/>
    </source>
</evidence>
<protein>
    <submittedName>
        <fullName evidence="3">DUF1634 domain-containing protein</fullName>
    </submittedName>
</protein>
<reference evidence="3 4" key="1">
    <citation type="journal article" date="2017" name="Curr. Microbiol.">
        <title>Mucilaginibacter ginsenosidivorans sp. nov., Isolated from Soil of Ginseng Field.</title>
        <authorList>
            <person name="Kim M.M."/>
            <person name="Siddiqi M.Z."/>
            <person name="Im W.T."/>
        </authorList>
    </citation>
    <scope>NUCLEOTIDE SEQUENCE [LARGE SCALE GENOMIC DNA]</scope>
    <source>
        <strain evidence="3 4">Gsoil 3017</strain>
    </source>
</reference>
<dbReference type="Pfam" id="PF07843">
    <property type="entry name" value="DUF1634"/>
    <property type="match status" value="1"/>
</dbReference>
<organism evidence="3 4">
    <name type="scientific">Mucilaginibacter ginsenosidivorans</name>
    <dbReference type="NCBI Taxonomy" id="398053"/>
    <lineage>
        <taxon>Bacteria</taxon>
        <taxon>Pseudomonadati</taxon>
        <taxon>Bacteroidota</taxon>
        <taxon>Sphingobacteriia</taxon>
        <taxon>Sphingobacteriales</taxon>
        <taxon>Sphingobacteriaceae</taxon>
        <taxon>Mucilaginibacter</taxon>
    </lineage>
</organism>
<evidence type="ECO:0000256" key="1">
    <source>
        <dbReference type="SAM" id="MobiDB-lite"/>
    </source>
</evidence>
<feature type="transmembrane region" description="Helical" evidence="2">
    <location>
        <begin position="94"/>
        <end position="113"/>
    </location>
</feature>
<sequence length="147" mass="16028">MASREKSKKHIPRDTDAGTKTPGSFKDKDMQAVIGWILRIGVFVSTAFVITGGIIFLFNHGHSQIDFVSFNKVPDFIGHISGVMDGVIHLKGQAIIQFGIVLLIATPVLRVVFAGIGFLIEKDYLYTFISILVLLIILTSMISGHAG</sequence>
<keyword evidence="2" id="KW-1133">Transmembrane helix</keyword>
<feature type="transmembrane region" description="Helical" evidence="2">
    <location>
        <begin position="36"/>
        <end position="58"/>
    </location>
</feature>
<keyword evidence="4" id="KW-1185">Reference proteome</keyword>
<keyword evidence="2" id="KW-0472">Membrane</keyword>
<keyword evidence="2" id="KW-0812">Transmembrane</keyword>
<dbReference type="EMBL" id="CP042436">
    <property type="protein sequence ID" value="QEC63113.1"/>
    <property type="molecule type" value="Genomic_DNA"/>
</dbReference>
<feature type="region of interest" description="Disordered" evidence="1">
    <location>
        <begin position="1"/>
        <end position="23"/>
    </location>
</feature>